<proteinExistence type="predicted"/>
<evidence type="ECO:0000313" key="2">
    <source>
        <dbReference type="EMBL" id="RDY60928.1"/>
    </source>
</evidence>
<feature type="domain" description="DUF6268" evidence="1">
    <location>
        <begin position="41"/>
        <end position="287"/>
    </location>
</feature>
<gene>
    <name evidence="2" type="ORF">DX873_01760</name>
</gene>
<protein>
    <recommendedName>
        <fullName evidence="1">DUF6268 domain-containing protein</fullName>
    </recommendedName>
</protein>
<dbReference type="EMBL" id="QTJX01000001">
    <property type="protein sequence ID" value="RDY60928.1"/>
    <property type="molecule type" value="Genomic_DNA"/>
</dbReference>
<reference evidence="2 3" key="1">
    <citation type="submission" date="2018-08" db="EMBL/GenBank/DDBJ databases">
        <title>Muricauda nanhaiensis sp. nov., isolated from seawater of the South China Sea.</title>
        <authorList>
            <person name="Dang Y."/>
        </authorList>
    </citation>
    <scope>NUCLEOTIDE SEQUENCE [LARGE SCALE GENOMIC DNA]</scope>
    <source>
        <strain evidence="2 3">SM1704</strain>
    </source>
</reference>
<comment type="caution">
    <text evidence="2">The sequence shown here is derived from an EMBL/GenBank/DDBJ whole genome shotgun (WGS) entry which is preliminary data.</text>
</comment>
<sequence length="291" mass="33467">MVWGATLLLALLNSHFGFGQSTDIFRFEYLNIPENDTGIKTQRYKMLFNLPFKLNEKKDYLITGFEYNRLDVGYSREFPFDKSELIRFHVADLNLGLITKWNENWNLVTIVTPRIASNFVSGTITDDFFLNATATLWKENTTADKPFRIVLGLSLNSTTGLPIPLPVISYYKKFRPNWSYTLGIPRSSIKHYLGKKHTLQMALFLDGYFINIQNNIMVPDNEIASKISLSALVGAFGYQYNISKRMSVFLLAGRSLEQQGKLRNDDKQDVFLLNDEANFYIRTGFKIGIFN</sequence>
<dbReference type="InterPro" id="IPR046235">
    <property type="entry name" value="DUF6268"/>
</dbReference>
<dbReference type="Pfam" id="PF19783">
    <property type="entry name" value="DUF6268"/>
    <property type="match status" value="1"/>
</dbReference>
<evidence type="ECO:0000259" key="1">
    <source>
        <dbReference type="Pfam" id="PF19783"/>
    </source>
</evidence>
<organism evidence="2 3">
    <name type="scientific">Flagellimonas nanhaiensis</name>
    <dbReference type="NCBI Taxonomy" id="2292706"/>
    <lineage>
        <taxon>Bacteria</taxon>
        <taxon>Pseudomonadati</taxon>
        <taxon>Bacteroidota</taxon>
        <taxon>Flavobacteriia</taxon>
        <taxon>Flavobacteriales</taxon>
        <taxon>Flavobacteriaceae</taxon>
        <taxon>Flagellimonas</taxon>
    </lineage>
</organism>
<name>A0A371JT15_9FLAO</name>
<dbReference type="AlphaFoldDB" id="A0A371JT15"/>
<keyword evidence="3" id="KW-1185">Reference proteome</keyword>
<dbReference type="OrthoDB" id="1114906at2"/>
<evidence type="ECO:0000313" key="3">
    <source>
        <dbReference type="Proteomes" id="UP000261828"/>
    </source>
</evidence>
<dbReference type="Proteomes" id="UP000261828">
    <property type="component" value="Unassembled WGS sequence"/>
</dbReference>
<accession>A0A371JT15</accession>